<gene>
    <name evidence="4" type="ORF">SAMN04487892_0306</name>
</gene>
<reference evidence="5" key="1">
    <citation type="submission" date="2016-10" db="EMBL/GenBank/DDBJ databases">
        <authorList>
            <person name="Varghese N."/>
            <person name="Submissions S."/>
        </authorList>
    </citation>
    <scope>NUCLEOTIDE SEQUENCE [LARGE SCALE GENOMIC DNA]</scope>
    <source>
        <strain evidence="5">DSM 25030</strain>
    </source>
</reference>
<comment type="similarity">
    <text evidence="1">Belongs to the TonB-dependent receptor family.</text>
</comment>
<evidence type="ECO:0000313" key="5">
    <source>
        <dbReference type="Proteomes" id="UP000199592"/>
    </source>
</evidence>
<keyword evidence="5" id="KW-1185">Reference proteome</keyword>
<dbReference type="Proteomes" id="UP000199592">
    <property type="component" value="Unassembled WGS sequence"/>
</dbReference>
<evidence type="ECO:0000259" key="3">
    <source>
        <dbReference type="Pfam" id="PF05569"/>
    </source>
</evidence>
<feature type="domain" description="Peptidase M56" evidence="3">
    <location>
        <begin position="73"/>
        <end position="253"/>
    </location>
</feature>
<dbReference type="PANTHER" id="PTHR34978">
    <property type="entry name" value="POSSIBLE SENSOR-TRANSDUCER PROTEIN BLAR"/>
    <property type="match status" value="1"/>
</dbReference>
<dbReference type="SUPFAM" id="SSF56935">
    <property type="entry name" value="Porins"/>
    <property type="match status" value="1"/>
</dbReference>
<feature type="transmembrane region" description="Helical" evidence="2">
    <location>
        <begin position="6"/>
        <end position="25"/>
    </location>
</feature>
<dbReference type="EMBL" id="FNMY01000001">
    <property type="protein sequence ID" value="SDW08800.1"/>
    <property type="molecule type" value="Genomic_DNA"/>
</dbReference>
<dbReference type="AlphaFoldDB" id="A0A1H2QPI1"/>
<dbReference type="Pfam" id="PF05569">
    <property type="entry name" value="Peptidase_M56"/>
    <property type="match status" value="1"/>
</dbReference>
<name>A0A1H2QPI1_9FLAO</name>
<organism evidence="4 5">
    <name type="scientific">Flagellimonas zhangzhouensis</name>
    <dbReference type="NCBI Taxonomy" id="1073328"/>
    <lineage>
        <taxon>Bacteria</taxon>
        <taxon>Pseudomonadati</taxon>
        <taxon>Bacteroidota</taxon>
        <taxon>Flavobacteriia</taxon>
        <taxon>Flavobacteriales</taxon>
        <taxon>Flavobacteriaceae</taxon>
        <taxon>Flagellimonas</taxon>
    </lineage>
</organism>
<dbReference type="InterPro" id="IPR008756">
    <property type="entry name" value="Peptidase_M56"/>
</dbReference>
<keyword evidence="1" id="KW-1134">Transmembrane beta strand</keyword>
<keyword evidence="1" id="KW-0813">Transport</keyword>
<keyword evidence="1 2" id="KW-0472">Membrane</keyword>
<feature type="transmembrane region" description="Helical" evidence="2">
    <location>
        <begin position="37"/>
        <end position="54"/>
    </location>
</feature>
<dbReference type="InterPro" id="IPR037066">
    <property type="entry name" value="Plug_dom_sf"/>
</dbReference>
<proteinExistence type="inferred from homology"/>
<accession>A0A1H2QPI1</accession>
<keyword evidence="1 2" id="KW-0812">Transmembrane</keyword>
<dbReference type="RefSeq" id="WP_090294134.1">
    <property type="nucleotide sequence ID" value="NZ_FNKI01000002.1"/>
</dbReference>
<evidence type="ECO:0000256" key="2">
    <source>
        <dbReference type="SAM" id="Phobius"/>
    </source>
</evidence>
<feature type="transmembrane region" description="Helical" evidence="2">
    <location>
        <begin position="89"/>
        <end position="107"/>
    </location>
</feature>
<keyword evidence="1" id="KW-0998">Cell outer membrane</keyword>
<evidence type="ECO:0000313" key="4">
    <source>
        <dbReference type="EMBL" id="SDW08800.1"/>
    </source>
</evidence>
<dbReference type="GO" id="GO:0009279">
    <property type="term" value="C:cell outer membrane"/>
    <property type="evidence" value="ECO:0007669"/>
    <property type="project" value="UniProtKB-SubCell"/>
</dbReference>
<evidence type="ECO:0000256" key="1">
    <source>
        <dbReference type="PROSITE-ProRule" id="PRU01360"/>
    </source>
</evidence>
<dbReference type="InterPro" id="IPR039426">
    <property type="entry name" value="TonB-dep_rcpt-like"/>
</dbReference>
<comment type="subcellular location">
    <subcellularLocation>
        <location evidence="1">Cell outer membrane</location>
        <topology evidence="1">Multi-pass membrane protein</topology>
    </subcellularLocation>
</comment>
<protein>
    <submittedName>
        <fullName evidence="4">Signal transducer regulating beta-lactamase production, contains metallopeptidase domain</fullName>
    </submittedName>
</protein>
<dbReference type="Gene3D" id="2.170.130.10">
    <property type="entry name" value="TonB-dependent receptor, plug domain"/>
    <property type="match status" value="1"/>
</dbReference>
<dbReference type="PROSITE" id="PS52016">
    <property type="entry name" value="TONB_DEPENDENT_REC_3"/>
    <property type="match status" value="1"/>
</dbReference>
<dbReference type="STRING" id="1073328.SAMN05216294_1654"/>
<sequence length="577" mass="65527">MEAILIYLLKSAAILGGFLAVYFLFLKRDTLFAQNRLFLLSGLILSLLFPLIKIRRTVVREKPEFLEAVNMGTITTTEPLNSIWSTENILLGIYLIITTFLLVRFIFRLSQLKSMANDAVVWKETPFLHIETEKKINPFSFFNYIFYNPRIFASDELKTILDHEKVHARQLHSLDILFLEVLKIVFWFNPLLWLYKITVKQNLEYLADHFAMQSAPDKKAYQYLMLKQAVEQPEFQLTNSFYNSLIKKRIVMLNQNQSKKSNAFKTLLILPLLGLFLVSFATETVYTYSEPNVDDMLFADKTVELIIDKNTTDEQLDKMKKDLAADDIDFSYTTVRNEAKEIIEVSIQISGKSSKGESFSSNYNSNSDGPIDPINVFYDDAANMVSIGSGKKHQVRIHKLDGDATWTSSDEKEIVIKKVDGSKRVIVKTEDGEEKEIDINVKVSDDGAVFISDDGEKEHVIVKKIHTKGDDGNVVVIREADAKSTVTKSGQVFIMKDSDDVEDIEVIGGSGNFFFIDTDGKDEPLYYIDGKKAKSEDVKALDPSNIKSMNVFKGDKAIDKYGKKAKDGVIEITTKKN</sequence>
<dbReference type="PANTHER" id="PTHR34978:SF3">
    <property type="entry name" value="SLR0241 PROTEIN"/>
    <property type="match status" value="1"/>
</dbReference>
<dbReference type="CDD" id="cd07341">
    <property type="entry name" value="M56_BlaR1_MecR1_like"/>
    <property type="match status" value="1"/>
</dbReference>
<dbReference type="InterPro" id="IPR052173">
    <property type="entry name" value="Beta-lactam_resp_regulator"/>
</dbReference>
<feature type="transmembrane region" description="Helical" evidence="2">
    <location>
        <begin position="267"/>
        <end position="288"/>
    </location>
</feature>
<dbReference type="OrthoDB" id="1522859at2"/>
<keyword evidence="2" id="KW-1133">Transmembrane helix</keyword>